<dbReference type="GO" id="GO:0016020">
    <property type="term" value="C:membrane"/>
    <property type="evidence" value="ECO:0007669"/>
    <property type="project" value="UniProtKB-SubCell"/>
</dbReference>
<feature type="transmembrane region" description="Helical" evidence="5">
    <location>
        <begin position="52"/>
        <end position="70"/>
    </location>
</feature>
<proteinExistence type="predicted"/>
<dbReference type="AlphaFoldDB" id="A0A833LYT7"/>
<keyword evidence="4 5" id="KW-0472">Membrane</keyword>
<accession>A0A833LYT7</accession>
<name>A0A833LYT7_9LEPT</name>
<dbReference type="EMBL" id="WBUI01000001">
    <property type="protein sequence ID" value="KAB2935238.1"/>
    <property type="molecule type" value="Genomic_DNA"/>
</dbReference>
<comment type="caution">
    <text evidence="6">The sequence shown here is derived from an EMBL/GenBank/DDBJ whole genome shotgun (WGS) entry which is preliminary data.</text>
</comment>
<feature type="transmembrane region" description="Helical" evidence="5">
    <location>
        <begin position="90"/>
        <end position="115"/>
    </location>
</feature>
<dbReference type="InterPro" id="IPR027359">
    <property type="entry name" value="Volt_channel_dom_sf"/>
</dbReference>
<feature type="transmembrane region" description="Helical" evidence="5">
    <location>
        <begin position="21"/>
        <end position="40"/>
    </location>
</feature>
<evidence type="ECO:0000313" key="6">
    <source>
        <dbReference type="EMBL" id="KAB2935238.1"/>
    </source>
</evidence>
<keyword evidence="3 5" id="KW-1133">Transmembrane helix</keyword>
<comment type="subcellular location">
    <subcellularLocation>
        <location evidence="1">Membrane</location>
        <topology evidence="1">Multi-pass membrane protein</topology>
    </subcellularLocation>
</comment>
<keyword evidence="2 5" id="KW-0812">Transmembrane</keyword>
<evidence type="ECO:0000256" key="3">
    <source>
        <dbReference type="ARBA" id="ARBA00022989"/>
    </source>
</evidence>
<evidence type="ECO:0000256" key="2">
    <source>
        <dbReference type="ARBA" id="ARBA00022692"/>
    </source>
</evidence>
<evidence type="ECO:0008006" key="8">
    <source>
        <dbReference type="Google" id="ProtNLM"/>
    </source>
</evidence>
<gene>
    <name evidence="6" type="ORF">F9K24_00485</name>
</gene>
<dbReference type="Gene3D" id="1.20.120.350">
    <property type="entry name" value="Voltage-gated potassium channels. Chain C"/>
    <property type="match status" value="1"/>
</dbReference>
<protein>
    <recommendedName>
        <fullName evidence="8">Ion transporter</fullName>
    </recommendedName>
</protein>
<reference evidence="6 7" key="1">
    <citation type="submission" date="2019-10" db="EMBL/GenBank/DDBJ databases">
        <title>Extracellular Electron Transfer in a Candidatus Methanoperedens spp. Enrichment Culture.</title>
        <authorList>
            <person name="Berger S."/>
            <person name="Rangel Shaw D."/>
            <person name="Berben T."/>
            <person name="In 'T Zandt M."/>
            <person name="Frank J."/>
            <person name="Reimann J."/>
            <person name="Jetten M.S.M."/>
            <person name="Welte C.U."/>
        </authorList>
    </citation>
    <scope>NUCLEOTIDE SEQUENCE [LARGE SCALE GENOMIC DNA]</scope>
    <source>
        <strain evidence="6">SB12</strain>
    </source>
</reference>
<dbReference type="Proteomes" id="UP000460298">
    <property type="component" value="Unassembled WGS sequence"/>
</dbReference>
<sequence>MNARPKTSRWFNFPPLPGRKRDYYLLFFAALDIVILQLTQSFDVVLGRTGRFVAIGFDVFVMSLWGLDLISRTFNQENKLEYLKRHWYEVAGIVPFQILRFLLLLRGVKLAIAYYKLGRADEQFSRSLTREITFRFRDVIVDTIADAVFLQSLRRVEEVMVRLNYADLARKAFQNHQKELNEAVKRSLLSKSMMGELARVPFMQGFVERTGDDVSMVISEILETEVSGEIMKEITRGILAEMYERVQRLDVERITGEPEDESEVQ</sequence>
<organism evidence="6 7">
    <name type="scientific">Leptonema illini</name>
    <dbReference type="NCBI Taxonomy" id="183"/>
    <lineage>
        <taxon>Bacteria</taxon>
        <taxon>Pseudomonadati</taxon>
        <taxon>Spirochaetota</taxon>
        <taxon>Spirochaetia</taxon>
        <taxon>Leptospirales</taxon>
        <taxon>Leptospiraceae</taxon>
        <taxon>Leptonema</taxon>
    </lineage>
</organism>
<evidence type="ECO:0000256" key="1">
    <source>
        <dbReference type="ARBA" id="ARBA00004141"/>
    </source>
</evidence>
<evidence type="ECO:0000256" key="5">
    <source>
        <dbReference type="SAM" id="Phobius"/>
    </source>
</evidence>
<evidence type="ECO:0000313" key="7">
    <source>
        <dbReference type="Proteomes" id="UP000460298"/>
    </source>
</evidence>
<evidence type="ECO:0000256" key="4">
    <source>
        <dbReference type="ARBA" id="ARBA00023136"/>
    </source>
</evidence>